<dbReference type="Gene3D" id="3.90.550.10">
    <property type="entry name" value="Spore Coat Polysaccharide Biosynthesis Protein SpsA, Chain A"/>
    <property type="match status" value="1"/>
</dbReference>
<dbReference type="PANTHER" id="PTHR22916:SF3">
    <property type="entry name" value="UDP-GLCNAC:BETAGAL BETA-1,3-N-ACETYLGLUCOSAMINYLTRANSFERASE-LIKE PROTEIN 1"/>
    <property type="match status" value="1"/>
</dbReference>
<dbReference type="InterPro" id="IPR001173">
    <property type="entry name" value="Glyco_trans_2-like"/>
</dbReference>
<dbReference type="AlphaFoldDB" id="A0A6L5YN25"/>
<evidence type="ECO:0000313" key="2">
    <source>
        <dbReference type="EMBL" id="MST59042.1"/>
    </source>
</evidence>
<dbReference type="GO" id="GO:0016758">
    <property type="term" value="F:hexosyltransferase activity"/>
    <property type="evidence" value="ECO:0007669"/>
    <property type="project" value="UniProtKB-ARBA"/>
</dbReference>
<dbReference type="Pfam" id="PF00535">
    <property type="entry name" value="Glycos_transf_2"/>
    <property type="match status" value="1"/>
</dbReference>
<dbReference type="Proteomes" id="UP000476055">
    <property type="component" value="Unassembled WGS sequence"/>
</dbReference>
<gene>
    <name evidence="2" type="ORF">FYJ59_12500</name>
</gene>
<dbReference type="EMBL" id="VUMU01000018">
    <property type="protein sequence ID" value="MST59042.1"/>
    <property type="molecule type" value="Genomic_DNA"/>
</dbReference>
<name>A0A6L5YN25_9FIRM</name>
<proteinExistence type="predicted"/>
<reference evidence="2 3" key="1">
    <citation type="submission" date="2019-08" db="EMBL/GenBank/DDBJ databases">
        <title>In-depth cultivation of the pig gut microbiome towards novel bacterial diversity and tailored functional studies.</title>
        <authorList>
            <person name="Wylensek D."/>
            <person name="Hitch T.C.A."/>
            <person name="Clavel T."/>
        </authorList>
    </citation>
    <scope>NUCLEOTIDE SEQUENCE [LARGE SCALE GENOMIC DNA]</scope>
    <source>
        <strain evidence="2 3">WCA3-601-WT-6H</strain>
    </source>
</reference>
<organism evidence="2 3">
    <name type="scientific">Waltera intestinalis</name>
    <dbReference type="NCBI Taxonomy" id="2606635"/>
    <lineage>
        <taxon>Bacteria</taxon>
        <taxon>Bacillati</taxon>
        <taxon>Bacillota</taxon>
        <taxon>Clostridia</taxon>
        <taxon>Lachnospirales</taxon>
        <taxon>Lachnospiraceae</taxon>
        <taxon>Waltera</taxon>
    </lineage>
</organism>
<dbReference type="InterPro" id="IPR029044">
    <property type="entry name" value="Nucleotide-diphossugar_trans"/>
</dbReference>
<keyword evidence="3" id="KW-1185">Reference proteome</keyword>
<accession>A0A6L5YN25</accession>
<evidence type="ECO:0000313" key="3">
    <source>
        <dbReference type="Proteomes" id="UP000476055"/>
    </source>
</evidence>
<comment type="caution">
    <text evidence="2">The sequence shown here is derived from an EMBL/GenBank/DDBJ whole genome shotgun (WGS) entry which is preliminary data.</text>
</comment>
<dbReference type="RefSeq" id="WP_022154320.1">
    <property type="nucleotide sequence ID" value="NZ_VUMU01000018.1"/>
</dbReference>
<keyword evidence="2" id="KW-0808">Transferase</keyword>
<protein>
    <submittedName>
        <fullName evidence="2">Glycosyltransferase family 2 protein</fullName>
    </submittedName>
</protein>
<dbReference type="SUPFAM" id="SSF53448">
    <property type="entry name" value="Nucleotide-diphospho-sugar transferases"/>
    <property type="match status" value="1"/>
</dbReference>
<sequence>MDKNKAMPVITCIMFTYNHFDRIYESLDSVFAQDYPNIELGVFDDCSKNFPAQKIKDYINERKKSNIIKVKVVQNEVNLGTVKNINNAERQFEGKYIINLSPEDPFASSDVMRKIVDKMEELNSDVITTYRIIVDGNGKTVGKSPSERYFNKFIGMTAKEQFRAIATGAGIAGPGTYYSRKYLEEQGFFDENYRLQEDGPMLLKTTRNGHHIDGLNIVSCYYRLGNGVSSSTNLNELLLKDIKRMFDVEVLPFLDQFNFWEKRRIRYEISRLKISRRSMSITQKILFGLKYPDVVLFRKSIR</sequence>
<evidence type="ECO:0000259" key="1">
    <source>
        <dbReference type="Pfam" id="PF00535"/>
    </source>
</evidence>
<feature type="domain" description="Glycosyltransferase 2-like" evidence="1">
    <location>
        <begin position="12"/>
        <end position="185"/>
    </location>
</feature>
<dbReference type="PANTHER" id="PTHR22916">
    <property type="entry name" value="GLYCOSYLTRANSFERASE"/>
    <property type="match status" value="1"/>
</dbReference>